<evidence type="ECO:0000313" key="3">
    <source>
        <dbReference type="Proteomes" id="UP000217289"/>
    </source>
</evidence>
<dbReference type="PROSITE" id="PS51367">
    <property type="entry name" value="THAUMATIN_2"/>
    <property type="match status" value="1"/>
</dbReference>
<sequence length="394" mass="42686">MSRMTVWRCVSLLGVLGGMTGCNVSEVEGAEESGTLESAAIVGSIVEGDYVIRSAMTGKCVDVASGSTADGAKVQQWDCNGSNAQKFHISPTSGGYWKIINIASGKSLDIMGNSTEQNAKVHQWSYLGGNNQQFKFVGRGNNQFSLHLRHTDMAVDLYWGSAVSGTEYVQYPYTGTANQHYTFDRVDGGGTTPPPSGTGCLTRNDGRTNLRFINRCSFPVTFAGNNISGGDLASGQEACRNIGGTTEMMLTKRYWGFRKGEDPGFEHHSLAEFGFNEVFYQYNSWDWFNLSHVDANNLPLKIVPYDLSGGTTCTGQTRSCPMDMLANCPDVGKLRNAAGQVIACVSRDRDNPNSPVAKYFDAMCSQSYSWSGDDAGPMAACNAEDFDIVFCPPN</sequence>
<dbReference type="InterPro" id="IPR037176">
    <property type="entry name" value="Osmotin/thaumatin-like_sf"/>
</dbReference>
<dbReference type="InterPro" id="IPR035992">
    <property type="entry name" value="Ricin_B-like_lectins"/>
</dbReference>
<dbReference type="OrthoDB" id="505805at2"/>
<dbReference type="Gene3D" id="2.60.110.10">
    <property type="entry name" value="Thaumatin"/>
    <property type="match status" value="1"/>
</dbReference>
<dbReference type="PROSITE" id="PS50231">
    <property type="entry name" value="RICIN_B_LECTIN"/>
    <property type="match status" value="1"/>
</dbReference>
<dbReference type="InterPro" id="IPR000772">
    <property type="entry name" value="Ricin_B_lectin"/>
</dbReference>
<dbReference type="SMART" id="SM00205">
    <property type="entry name" value="THN"/>
    <property type="match status" value="1"/>
</dbReference>
<feature type="domain" description="Ricin B lectin" evidence="1">
    <location>
        <begin position="48"/>
        <end position="184"/>
    </location>
</feature>
<dbReference type="PANTHER" id="PTHR31013:SF2">
    <property type="entry name" value="THAUMATIN-LIKE PROTEIN"/>
    <property type="match status" value="1"/>
</dbReference>
<keyword evidence="2" id="KW-0119">Carbohydrate metabolism</keyword>
<dbReference type="SUPFAM" id="SSF50370">
    <property type="entry name" value="Ricin B-like lectins"/>
    <property type="match status" value="1"/>
</dbReference>
<dbReference type="Proteomes" id="UP000217289">
    <property type="component" value="Chromosome"/>
</dbReference>
<dbReference type="KEGG" id="mbd:MEBOL_001073"/>
<organism evidence="2 3">
    <name type="scientific">Melittangium boletus DSM 14713</name>
    <dbReference type="NCBI Taxonomy" id="1294270"/>
    <lineage>
        <taxon>Bacteria</taxon>
        <taxon>Pseudomonadati</taxon>
        <taxon>Myxococcota</taxon>
        <taxon>Myxococcia</taxon>
        <taxon>Myxococcales</taxon>
        <taxon>Cystobacterineae</taxon>
        <taxon>Archangiaceae</taxon>
        <taxon>Melittangium</taxon>
    </lineage>
</organism>
<dbReference type="InterPro" id="IPR001938">
    <property type="entry name" value="Thaumatin"/>
</dbReference>
<dbReference type="RefSeq" id="WP_095976408.1">
    <property type="nucleotide sequence ID" value="NZ_CP022163.1"/>
</dbReference>
<reference evidence="2 3" key="1">
    <citation type="submission" date="2017-06" db="EMBL/GenBank/DDBJ databases">
        <authorList>
            <person name="Kim H.J."/>
            <person name="Triplett B.A."/>
        </authorList>
    </citation>
    <scope>NUCLEOTIDE SEQUENCE [LARGE SCALE GENOMIC DNA]</scope>
    <source>
        <strain evidence="2 3">DSM 14713</strain>
    </source>
</reference>
<dbReference type="GO" id="GO:0045493">
    <property type="term" value="P:xylan catabolic process"/>
    <property type="evidence" value="ECO:0007669"/>
    <property type="project" value="UniProtKB-KW"/>
</dbReference>
<name>A0A250I6Y4_9BACT</name>
<keyword evidence="2" id="KW-0624">Polysaccharide degradation</keyword>
<dbReference type="PROSITE" id="PS51257">
    <property type="entry name" value="PROKAR_LIPOPROTEIN"/>
    <property type="match status" value="1"/>
</dbReference>
<accession>A0A250I6Y4</accession>
<keyword evidence="2" id="KW-0326">Glycosidase</keyword>
<dbReference type="CDD" id="cd00161">
    <property type="entry name" value="beta-trefoil_Ricin-like"/>
    <property type="match status" value="1"/>
</dbReference>
<evidence type="ECO:0000259" key="1">
    <source>
        <dbReference type="SMART" id="SM00458"/>
    </source>
</evidence>
<dbReference type="PANTHER" id="PTHR31013">
    <property type="entry name" value="THAUMATIN FAMILY PROTEIN-RELATED"/>
    <property type="match status" value="1"/>
</dbReference>
<evidence type="ECO:0000313" key="2">
    <source>
        <dbReference type="EMBL" id="ATB27629.1"/>
    </source>
</evidence>
<dbReference type="AlphaFoldDB" id="A0A250I6Y4"/>
<dbReference type="Gene3D" id="2.80.10.50">
    <property type="match status" value="3"/>
</dbReference>
<keyword evidence="3" id="KW-1185">Reference proteome</keyword>
<keyword evidence="2" id="KW-0378">Hydrolase</keyword>
<keyword evidence="2" id="KW-0858">Xylan degradation</keyword>
<gene>
    <name evidence="2" type="ORF">MEBOL_001073</name>
</gene>
<dbReference type="Pfam" id="PF00314">
    <property type="entry name" value="Thaumatin"/>
    <property type="match status" value="1"/>
</dbReference>
<dbReference type="GO" id="GO:0016798">
    <property type="term" value="F:hydrolase activity, acting on glycosyl bonds"/>
    <property type="evidence" value="ECO:0007669"/>
    <property type="project" value="UniProtKB-KW"/>
</dbReference>
<dbReference type="SMART" id="SM00458">
    <property type="entry name" value="RICIN"/>
    <property type="match status" value="1"/>
</dbReference>
<protein>
    <submittedName>
        <fullName evidence="2">Endo-1,4-beta-xylanase</fullName>
    </submittedName>
</protein>
<dbReference type="EMBL" id="CP022163">
    <property type="protein sequence ID" value="ATB27629.1"/>
    <property type="molecule type" value="Genomic_DNA"/>
</dbReference>
<dbReference type="SUPFAM" id="SSF49870">
    <property type="entry name" value="Osmotin, thaumatin-like protein"/>
    <property type="match status" value="1"/>
</dbReference>
<proteinExistence type="predicted"/>
<dbReference type="Pfam" id="PF14200">
    <property type="entry name" value="RicinB_lectin_2"/>
    <property type="match status" value="2"/>
</dbReference>